<keyword evidence="1" id="KW-0472">Membrane</keyword>
<dbReference type="AlphaFoldDB" id="A0A6N8KUV6"/>
<evidence type="ECO:0000256" key="1">
    <source>
        <dbReference type="SAM" id="Phobius"/>
    </source>
</evidence>
<dbReference type="EMBL" id="WSQA01000001">
    <property type="protein sequence ID" value="MVZ60499.1"/>
    <property type="molecule type" value="Genomic_DNA"/>
</dbReference>
<organism evidence="2 3">
    <name type="scientific">Sphingobacterium humi</name>
    <dbReference type="NCBI Taxonomy" id="1796905"/>
    <lineage>
        <taxon>Bacteria</taxon>
        <taxon>Pseudomonadati</taxon>
        <taxon>Bacteroidota</taxon>
        <taxon>Sphingobacteriia</taxon>
        <taxon>Sphingobacteriales</taxon>
        <taxon>Sphingobacteriaceae</taxon>
        <taxon>Sphingobacterium</taxon>
    </lineage>
</organism>
<keyword evidence="1" id="KW-0812">Transmembrane</keyword>
<sequence length="226" mass="25994">MFFYIKRVEEAAYNASHLQNPINPGEPMTLYFIRNYASSAFFSTYSKKAAAMYYGPNYKLISKRKWTPEMHAYVQQQEGQVPQPPFKFKVNFFGYVMLLGVLALFGYLVYDSFIKPSHAESLMEQPMEKPVEANAIYFGHYEKFKEGERVASEVRFGWFKVIENKNGVVKIAPSTQLSAGHQDPKTLNSTDFEPLGIEANITEQAIYGIKLKSTDKLMEFNLTERK</sequence>
<evidence type="ECO:0000313" key="2">
    <source>
        <dbReference type="EMBL" id="MVZ60499.1"/>
    </source>
</evidence>
<keyword evidence="1" id="KW-1133">Transmembrane helix</keyword>
<dbReference type="OrthoDB" id="1377971at2"/>
<accession>A0A6N8KUV6</accession>
<protein>
    <submittedName>
        <fullName evidence="2">Uncharacterized protein</fullName>
    </submittedName>
</protein>
<dbReference type="RefSeq" id="WP_160367151.1">
    <property type="nucleotide sequence ID" value="NZ_WSQA01000001.1"/>
</dbReference>
<reference evidence="2 3" key="1">
    <citation type="submission" date="2019-12" db="EMBL/GenBank/DDBJ databases">
        <authorList>
            <person name="Dong K."/>
        </authorList>
    </citation>
    <scope>NUCLEOTIDE SEQUENCE [LARGE SCALE GENOMIC DNA]</scope>
    <source>
        <strain evidence="2 3">JCM 31225</strain>
    </source>
</reference>
<evidence type="ECO:0000313" key="3">
    <source>
        <dbReference type="Proteomes" id="UP000435036"/>
    </source>
</evidence>
<gene>
    <name evidence="2" type="ORF">GQF63_00545</name>
</gene>
<keyword evidence="3" id="KW-1185">Reference proteome</keyword>
<comment type="caution">
    <text evidence="2">The sequence shown here is derived from an EMBL/GenBank/DDBJ whole genome shotgun (WGS) entry which is preliminary data.</text>
</comment>
<dbReference type="Proteomes" id="UP000435036">
    <property type="component" value="Unassembled WGS sequence"/>
</dbReference>
<name>A0A6N8KUV6_9SPHI</name>
<feature type="transmembrane region" description="Helical" evidence="1">
    <location>
        <begin position="92"/>
        <end position="110"/>
    </location>
</feature>
<proteinExistence type="predicted"/>